<keyword evidence="1 2" id="KW-0378">Hydrolase</keyword>
<dbReference type="PANTHER" id="PTHR11839">
    <property type="entry name" value="UDP/ADP-SUGAR PYROPHOSPHATASE"/>
    <property type="match status" value="1"/>
</dbReference>
<protein>
    <recommendedName>
        <fullName evidence="3">Nudix hydrolase domain-containing protein</fullName>
    </recommendedName>
</protein>
<sequence>MFGEVTKVEDVHTLKWLKLCRIFFKDQTGKERQWEGVQRTTAKKTESNPDSLDAVAIVAFLTHSKEKKPPEMVFVRQFRPPVGTDTIELPAGLIDEGETPEQAAIRELREETGFIGEVVGKSPNLCLCPGITGETIKIITVNVDMDKEENKSPKQQLDEEEQIQVIRIPCDSMLEKLEELSREGCRLFDGVYCFAFALTPTVQSFFKEGSA</sequence>
<dbReference type="GO" id="GO:0006753">
    <property type="term" value="P:nucleoside phosphate metabolic process"/>
    <property type="evidence" value="ECO:0007669"/>
    <property type="project" value="TreeGrafter"/>
</dbReference>
<dbReference type="EMBL" id="CDMZ01000358">
    <property type="protein sequence ID" value="CEM12582.1"/>
    <property type="molecule type" value="Genomic_DNA"/>
</dbReference>
<dbReference type="PRINTS" id="PR00502">
    <property type="entry name" value="NUDIXFAMILY"/>
</dbReference>
<accession>A0A0G4FGJ7</accession>
<dbReference type="SUPFAM" id="SSF55811">
    <property type="entry name" value="Nudix"/>
    <property type="match status" value="1"/>
</dbReference>
<dbReference type="GO" id="GO:0016462">
    <property type="term" value="F:pyrophosphatase activity"/>
    <property type="evidence" value="ECO:0007669"/>
    <property type="project" value="UniProtKB-ARBA"/>
</dbReference>
<dbReference type="Gene3D" id="3.90.79.10">
    <property type="entry name" value="Nucleoside Triphosphate Pyrophosphohydrolase"/>
    <property type="match status" value="1"/>
</dbReference>
<dbReference type="PANTHER" id="PTHR11839:SF1">
    <property type="entry name" value="ADP-SUGAR PYROPHOSPHATASE"/>
    <property type="match status" value="1"/>
</dbReference>
<evidence type="ECO:0000256" key="1">
    <source>
        <dbReference type="ARBA" id="ARBA00022801"/>
    </source>
</evidence>
<dbReference type="PROSITE" id="PS00893">
    <property type="entry name" value="NUDIX_BOX"/>
    <property type="match status" value="1"/>
</dbReference>
<proteinExistence type="inferred from homology"/>
<dbReference type="VEuPathDB" id="CryptoDB:Cvel_16914"/>
<evidence type="ECO:0000256" key="2">
    <source>
        <dbReference type="RuleBase" id="RU003476"/>
    </source>
</evidence>
<evidence type="ECO:0000313" key="4">
    <source>
        <dbReference type="EMBL" id="CEM12582.1"/>
    </source>
</evidence>
<dbReference type="PhylomeDB" id="A0A0G4FGJ7"/>
<dbReference type="InterPro" id="IPR000086">
    <property type="entry name" value="NUDIX_hydrolase_dom"/>
</dbReference>
<dbReference type="AlphaFoldDB" id="A0A0G4FGJ7"/>
<feature type="domain" description="Nudix hydrolase" evidence="3">
    <location>
        <begin position="50"/>
        <end position="198"/>
    </location>
</feature>
<comment type="similarity">
    <text evidence="2">Belongs to the Nudix hydrolase family.</text>
</comment>
<name>A0A0G4FGJ7_9ALVE</name>
<organism evidence="4">
    <name type="scientific">Chromera velia CCMP2878</name>
    <dbReference type="NCBI Taxonomy" id="1169474"/>
    <lineage>
        <taxon>Eukaryota</taxon>
        <taxon>Sar</taxon>
        <taxon>Alveolata</taxon>
        <taxon>Colpodellida</taxon>
        <taxon>Chromeraceae</taxon>
        <taxon>Chromera</taxon>
    </lineage>
</organism>
<gene>
    <name evidence="4" type="ORF">Cvel_16914</name>
</gene>
<dbReference type="GO" id="GO:0019693">
    <property type="term" value="P:ribose phosphate metabolic process"/>
    <property type="evidence" value="ECO:0007669"/>
    <property type="project" value="TreeGrafter"/>
</dbReference>
<evidence type="ECO:0000259" key="3">
    <source>
        <dbReference type="PROSITE" id="PS51462"/>
    </source>
</evidence>
<dbReference type="CDD" id="cd18888">
    <property type="entry name" value="NUDIX_ADPRase_Nudt5"/>
    <property type="match status" value="1"/>
</dbReference>
<reference evidence="4" key="1">
    <citation type="submission" date="2014-11" db="EMBL/GenBank/DDBJ databases">
        <authorList>
            <person name="Otto D Thomas"/>
            <person name="Naeem Raeece"/>
        </authorList>
    </citation>
    <scope>NUCLEOTIDE SEQUENCE</scope>
</reference>
<dbReference type="PROSITE" id="PS51462">
    <property type="entry name" value="NUDIX"/>
    <property type="match status" value="1"/>
</dbReference>
<dbReference type="InterPro" id="IPR015797">
    <property type="entry name" value="NUDIX_hydrolase-like_dom_sf"/>
</dbReference>
<dbReference type="InterPro" id="IPR020476">
    <property type="entry name" value="Nudix_hydrolase"/>
</dbReference>
<dbReference type="InterPro" id="IPR020084">
    <property type="entry name" value="NUDIX_hydrolase_CS"/>
</dbReference>
<dbReference type="Pfam" id="PF00293">
    <property type="entry name" value="NUDIX"/>
    <property type="match status" value="1"/>
</dbReference>